<dbReference type="SUPFAM" id="SSF53474">
    <property type="entry name" value="alpha/beta-Hydrolases"/>
    <property type="match status" value="1"/>
</dbReference>
<comment type="similarity">
    <text evidence="11">Belongs to the protein kinase superfamily. Ser/Thr protein kinase family. CDPK subfamily.</text>
</comment>
<proteinExistence type="inferred from homology"/>
<keyword evidence="3" id="KW-0723">Serine/threonine-protein kinase</keyword>
<feature type="domain" description="EF-hand" evidence="17">
    <location>
        <begin position="2262"/>
        <end position="2297"/>
    </location>
</feature>
<dbReference type="Pfam" id="PF13499">
    <property type="entry name" value="EF-hand_7"/>
    <property type="match status" value="1"/>
</dbReference>
<feature type="region of interest" description="Disordered" evidence="15">
    <location>
        <begin position="1126"/>
        <end position="1185"/>
    </location>
</feature>
<evidence type="ECO:0000256" key="10">
    <source>
        <dbReference type="ARBA" id="ARBA00022840"/>
    </source>
</evidence>
<feature type="domain" description="Protein kinase" evidence="16">
    <location>
        <begin position="1412"/>
        <end position="1682"/>
    </location>
</feature>
<feature type="compositionally biased region" description="Low complexity" evidence="15">
    <location>
        <begin position="1237"/>
        <end position="1261"/>
    </location>
</feature>
<evidence type="ECO:0000256" key="14">
    <source>
        <dbReference type="PROSITE-ProRule" id="PRU10141"/>
    </source>
</evidence>
<evidence type="ECO:0000313" key="18">
    <source>
        <dbReference type="EMBL" id="OLP80268.1"/>
    </source>
</evidence>
<dbReference type="SUPFAM" id="SSF56112">
    <property type="entry name" value="Protein kinase-like (PK-like)"/>
    <property type="match status" value="1"/>
</dbReference>
<dbReference type="Pfam" id="PF00561">
    <property type="entry name" value="Abhydrolase_1"/>
    <property type="match status" value="1"/>
</dbReference>
<dbReference type="Proteomes" id="UP000186817">
    <property type="component" value="Unassembled WGS sequence"/>
</dbReference>
<sequence>MAGCCEEACDQDGALAITGTVLYAAISVNLPAECKGQGGLSNLILVFTRLKSPTATKKAQISMPIVDLEAFVAWTRPGVSMDSGDSPPCAKRRFQPFEALAICEKAGDEASGRLLIGPASHGKYRTCDDCNVEQPLKNVLADLACSLRRVGSEHGLVVVVTNHMTTRFDRGGSTGWLAPALGETWAHQPSTQLLLEKTDNWQQPGVGRATLTKSVEQATGRSCLFRIEKAGLRDCGGAVLREPILAMFASVSAKKRFAGLAPKRPAEGMVHMYRGPERAELLLALVALCGPHAGRLGKDQKTGVPLADRLGPGFQNGAQQTCTSAHVASPARARASFGQANKCGRGHPDMIEVCCHSADLSVPIETAVLSAEVELDGFVIGRTQPCSAPGPRSQPSWEERFPVMGTGRWMTLRVLVACSEVSVSNPAAVQTAWLNEMVAAVVANSMAHMLDLRLASALCCFFVAITVVFTVFSWDDLVGKLPTSVMGLRLYDQGTPTTTLHTPQTSGDPALCNASCPSIRPLKAWKPFLNMHVMTKVQVHWFGNGTSDVKEVMVDEGVKIKIDGHFSFKTAPNVFAWIRSEAGDILYAELGKPRVRTTEIEGWNVFFKIMDPGRYMVYLFAVTPPPRANRLEPREYRIEALSAKPQALQVSQLSPDGSVLTSFDASRIPKRHCQLGLDEMRGRWVRSTVVSEASRCLSLGCPRDGWTYVSRTCYWNVLSKADTYRLLEMIEGEPGRPLSLIAAGSSVLRGSLQSLLDALVPNAWQSFAGVKSIPGVGTTVKCWGWLEYEVDRKLHLAFHDWRLPGYEQSDRNWASARILRTLKENHEIVVIELGFNMHSDQSLFDSELESFWSPIFQEALPTLTGKVILFAGLYSPMNFPVCVQTKCAISWGRVAWAQQSVEKLVASWPNKTREASQGKLLVIDPAPMALAMFFDGETIMGQDMYGSQHWHRYEYSQKPGRKVFGTVADVLGQLFLSELLRGREQNKRKGLGLGLSSRMEKTETTRACAQCPEKSCCPWRPVPLELKYSLAKVESPPQLDNWAQLPLEGCGRMDSKRSDPNMIGESRFDLQAFISQQRDGQKQASSLLRGEALVGTIWASVQPLSSPSRAKTAGEAPTLSQQLQILRQGSSSSQSPGSKMSNGSQLRSPGRRLGCIAFPSRAGQRSPIPCGGSAPRVSSPSPVMRSNTLLEERRPAPLGPAVLTAAGTPQASASGTPGTSRFKANSDLDSARHSQISGASPASASTARASPNAPRPARSRSTLSAGSEKSPGSRLNFTEKAQRDLVELMRSKDRLRAYAERPFKAGRTLLAGNRLGFEDFQQALRELLQELHISVPGDKQMQALFDKHRGENEGVSSEDFEALLFRLLCFLRASEEVRVNPGADARSCSEERDKRWRQEFIQKNPQRFHDVYEVQRQLGKGSFGTVYLVSHRTQVDQNKEKRVRVCKIISKLKAKEAKTSEAKVREEFAVLKQLDHPHVLRIFEDFEDDENFYLVMEQCRGGDLGAYVKRLEPMDAYSYEFWVSKVMQHTLSAIAYCHSKAVIHKDLKPENVMLSTTRDTPVAQMHVVVVDFGLAEVFANSTDRSDVVSGTPPYMAPEVWQGNFSKSCDVWSAGCMLFFLLSGRLPFIAATVKEFPKAVQQEPDWAAMGGATQEAQQICRQMLQKMEHQRPTAQTCLKDSVFATSALRQSALIMSVQDWDSNPSSGRVQLCIRGVHTFLRFTDEGCFQHLTWRGRYRSEEDAANFEKKACPLAASGNRNRLSRQILQWYRAHALGCFGSRILLHQDCPSFQASGATAGTGKLRAALWRSQQALHSNTWARDDVPPFSMSDVAQACLLGSPERFDWRREKLLDWVRLGSCGQVAGSVALSESPNCACSGLWSVWCRGPKQVYFAHGSMPFNNSTFANKTCWCDGGPREEPNWPSWLEASQLCTTFLQLPLLWDGIGFDKDGIMWENNNIRNVRTFYGRVVYVGSKRRAAAHHCERSTLRETGDIGGARHARLVLRALLPTYYRHVYARNVANIFYHGIATTNLDVLGQLQKGIWGPCAVLTCCPHHYIIAICVNKPSSGRSGVDLLLLSQAKDVFATEVSEVCRTSSGWLDHMWSHHSLRKGYLLSHDAMSRDMDSCDTSWPCHYDRVDSTDSTDEGCLLCDAQRPCFHGRVEEACTSPDFHFSRWHADCPGRQWLSPNSCSWRECTCSRAICWYFTSDFKAAMWFVQMGLAGHSNPAGALNNNQIQSLLAVGQRSEFEKFVTRFVATQLDASQQTTVNEAFKAFDADGDGHLSAEELRQGLMQFGASPEQAEQIVSELDVGRTGQVSYTEFLAGIINLRCKKPEEQDRLLSIAWEQFRPDTSGLVKVQDIQNALATRGMTANAYESLTSTTLWCDCFCFAEVADMPDGFLAALNKDHTQYISFDSFKSLLLFDDSDQLVFGPEDGPVILALHGLSSACSIIREWDSLAKSLAASGFRVLLPNFHSNSAVAPRLFGPTRVDPVLLQILQSFSPERQVVLMGKSWGGAVAAEFAAAHPALVKQLVLVCPAMRVVKGKEKEAVIRKLRMPLLLLWAKDDWVTWYSSSQVFCDNCPRVSLMAVQCGGHRILPDYTGDVLNFLRDCPSIFRTRSRSKVYSVVCQLHAEAE</sequence>
<dbReference type="Gene3D" id="3.40.50.1820">
    <property type="entry name" value="alpha/beta hydrolase"/>
    <property type="match status" value="1"/>
</dbReference>
<comment type="cofactor">
    <cofactor evidence="1">
        <name>Mg(2+)</name>
        <dbReference type="ChEBI" id="CHEBI:18420"/>
    </cofactor>
</comment>
<dbReference type="EC" id="2.7.11.1" evidence="2"/>
<dbReference type="GO" id="GO:0005509">
    <property type="term" value="F:calcium ion binding"/>
    <property type="evidence" value="ECO:0007669"/>
    <property type="project" value="InterPro"/>
</dbReference>
<protein>
    <recommendedName>
        <fullName evidence="2">non-specific serine/threonine protein kinase</fullName>
        <ecNumber evidence="2">2.7.11.1</ecNumber>
    </recommendedName>
</protein>
<dbReference type="PROSITE" id="PS50222">
    <property type="entry name" value="EF_HAND_2"/>
    <property type="match status" value="1"/>
</dbReference>
<dbReference type="GO" id="GO:0004674">
    <property type="term" value="F:protein serine/threonine kinase activity"/>
    <property type="evidence" value="ECO:0007669"/>
    <property type="project" value="UniProtKB-KW"/>
</dbReference>
<feature type="binding site" evidence="14">
    <location>
        <position position="1447"/>
    </location>
    <ligand>
        <name>ATP</name>
        <dbReference type="ChEBI" id="CHEBI:30616"/>
    </ligand>
</feature>
<evidence type="ECO:0000256" key="5">
    <source>
        <dbReference type="ARBA" id="ARBA00022723"/>
    </source>
</evidence>
<dbReference type="FunFam" id="3.30.200.20:FF:000315">
    <property type="entry name" value="Calcium-dependent protein kinase 3"/>
    <property type="match status" value="1"/>
</dbReference>
<evidence type="ECO:0000256" key="13">
    <source>
        <dbReference type="ARBA" id="ARBA00048679"/>
    </source>
</evidence>
<dbReference type="CDD" id="cd00051">
    <property type="entry name" value="EFh"/>
    <property type="match status" value="1"/>
</dbReference>
<evidence type="ECO:0000259" key="17">
    <source>
        <dbReference type="PROSITE" id="PS50222"/>
    </source>
</evidence>
<dbReference type="Gene3D" id="3.40.50.300">
    <property type="entry name" value="P-loop containing nucleotide triphosphate hydrolases"/>
    <property type="match status" value="1"/>
</dbReference>
<dbReference type="InterPro" id="IPR050205">
    <property type="entry name" value="CDPK_Ser/Thr_kinases"/>
</dbReference>
<dbReference type="InterPro" id="IPR000073">
    <property type="entry name" value="AB_hydrolase_1"/>
</dbReference>
<keyword evidence="6" id="KW-0677">Repeat</keyword>
<evidence type="ECO:0000256" key="9">
    <source>
        <dbReference type="ARBA" id="ARBA00022837"/>
    </source>
</evidence>
<keyword evidence="5" id="KW-0479">Metal-binding</keyword>
<keyword evidence="7 14" id="KW-0547">Nucleotide-binding</keyword>
<dbReference type="Gene3D" id="1.10.510.10">
    <property type="entry name" value="Transferase(Phosphotransferase) domain 1"/>
    <property type="match status" value="1"/>
</dbReference>
<keyword evidence="10 14" id="KW-0067">ATP-binding</keyword>
<feature type="compositionally biased region" description="Polar residues" evidence="15">
    <location>
        <begin position="1207"/>
        <end position="1223"/>
    </location>
</feature>
<dbReference type="EMBL" id="LSRX01001395">
    <property type="protein sequence ID" value="OLP80268.1"/>
    <property type="molecule type" value="Genomic_DNA"/>
</dbReference>
<gene>
    <name evidence="18" type="primary">CPK1</name>
    <name evidence="18" type="ORF">AK812_SmicGene39337</name>
</gene>
<dbReference type="InterPro" id="IPR029058">
    <property type="entry name" value="AB_hydrolase_fold"/>
</dbReference>
<dbReference type="PROSITE" id="PS00107">
    <property type="entry name" value="PROTEIN_KINASE_ATP"/>
    <property type="match status" value="1"/>
</dbReference>
<dbReference type="InterPro" id="IPR011992">
    <property type="entry name" value="EF-hand-dom_pair"/>
</dbReference>
<evidence type="ECO:0000259" key="16">
    <source>
        <dbReference type="PROSITE" id="PS50011"/>
    </source>
</evidence>
<dbReference type="InterPro" id="IPR000719">
    <property type="entry name" value="Prot_kinase_dom"/>
</dbReference>
<dbReference type="Pfam" id="PF00069">
    <property type="entry name" value="Pkinase"/>
    <property type="match status" value="1"/>
</dbReference>
<keyword evidence="9" id="KW-0106">Calcium</keyword>
<dbReference type="SMART" id="SM00220">
    <property type="entry name" value="S_TKc"/>
    <property type="match status" value="1"/>
</dbReference>
<accession>A0A1Q9CBH0</accession>
<feature type="region of interest" description="Disordered" evidence="15">
    <location>
        <begin position="1200"/>
        <end position="1278"/>
    </location>
</feature>
<evidence type="ECO:0000256" key="8">
    <source>
        <dbReference type="ARBA" id="ARBA00022777"/>
    </source>
</evidence>
<dbReference type="PROSITE" id="PS00108">
    <property type="entry name" value="PROTEIN_KINASE_ST"/>
    <property type="match status" value="1"/>
</dbReference>
<keyword evidence="8 18" id="KW-0418">Kinase</keyword>
<evidence type="ECO:0000256" key="4">
    <source>
        <dbReference type="ARBA" id="ARBA00022679"/>
    </source>
</evidence>
<dbReference type="InterPro" id="IPR002048">
    <property type="entry name" value="EF_hand_dom"/>
</dbReference>
<evidence type="ECO:0000256" key="12">
    <source>
        <dbReference type="ARBA" id="ARBA00047899"/>
    </source>
</evidence>
<dbReference type="SUPFAM" id="SSF47473">
    <property type="entry name" value="EF-hand"/>
    <property type="match status" value="1"/>
</dbReference>
<comment type="caution">
    <text evidence="18">The sequence shown here is derived from an EMBL/GenBank/DDBJ whole genome shotgun (WGS) entry which is preliminary data.</text>
</comment>
<dbReference type="OrthoDB" id="437987at2759"/>
<evidence type="ECO:0000256" key="1">
    <source>
        <dbReference type="ARBA" id="ARBA00001946"/>
    </source>
</evidence>
<reference evidence="18 19" key="1">
    <citation type="submission" date="2016-02" db="EMBL/GenBank/DDBJ databases">
        <title>Genome analysis of coral dinoflagellate symbionts highlights evolutionary adaptations to a symbiotic lifestyle.</title>
        <authorList>
            <person name="Aranda M."/>
            <person name="Li Y."/>
            <person name="Liew Y.J."/>
            <person name="Baumgarten S."/>
            <person name="Simakov O."/>
            <person name="Wilson M."/>
            <person name="Piel J."/>
            <person name="Ashoor H."/>
            <person name="Bougouffa S."/>
            <person name="Bajic V.B."/>
            <person name="Ryu T."/>
            <person name="Ravasi T."/>
            <person name="Bayer T."/>
            <person name="Micklem G."/>
            <person name="Kim H."/>
            <person name="Bhak J."/>
            <person name="Lajeunesse T.C."/>
            <person name="Voolstra C.R."/>
        </authorList>
    </citation>
    <scope>NUCLEOTIDE SEQUENCE [LARGE SCALE GENOMIC DNA]</scope>
    <source>
        <strain evidence="18 19">CCMP2467</strain>
    </source>
</reference>
<name>A0A1Q9CBH0_SYMMI</name>
<dbReference type="InterPro" id="IPR011009">
    <property type="entry name" value="Kinase-like_dom_sf"/>
</dbReference>
<dbReference type="InterPro" id="IPR008271">
    <property type="entry name" value="Ser/Thr_kinase_AS"/>
</dbReference>
<dbReference type="PROSITE" id="PS00018">
    <property type="entry name" value="EF_HAND_1"/>
    <property type="match status" value="1"/>
</dbReference>
<comment type="catalytic activity">
    <reaction evidence="12">
        <text>L-threonyl-[protein] + ATP = O-phospho-L-threonyl-[protein] + ADP + H(+)</text>
        <dbReference type="Rhea" id="RHEA:46608"/>
        <dbReference type="Rhea" id="RHEA-COMP:11060"/>
        <dbReference type="Rhea" id="RHEA-COMP:11605"/>
        <dbReference type="ChEBI" id="CHEBI:15378"/>
        <dbReference type="ChEBI" id="CHEBI:30013"/>
        <dbReference type="ChEBI" id="CHEBI:30616"/>
        <dbReference type="ChEBI" id="CHEBI:61977"/>
        <dbReference type="ChEBI" id="CHEBI:456216"/>
        <dbReference type="EC" id="2.7.11.1"/>
    </reaction>
</comment>
<evidence type="ECO:0000313" key="19">
    <source>
        <dbReference type="Proteomes" id="UP000186817"/>
    </source>
</evidence>
<feature type="compositionally biased region" description="Low complexity" evidence="15">
    <location>
        <begin position="1126"/>
        <end position="1144"/>
    </location>
</feature>
<evidence type="ECO:0000256" key="11">
    <source>
        <dbReference type="ARBA" id="ARBA00024334"/>
    </source>
</evidence>
<dbReference type="GO" id="GO:0005524">
    <property type="term" value="F:ATP binding"/>
    <property type="evidence" value="ECO:0007669"/>
    <property type="project" value="UniProtKB-UniRule"/>
</dbReference>
<evidence type="ECO:0000256" key="3">
    <source>
        <dbReference type="ARBA" id="ARBA00022527"/>
    </source>
</evidence>
<keyword evidence="4" id="KW-0808">Transferase</keyword>
<feature type="compositionally biased region" description="Low complexity" evidence="15">
    <location>
        <begin position="1173"/>
        <end position="1185"/>
    </location>
</feature>
<evidence type="ECO:0000256" key="15">
    <source>
        <dbReference type="SAM" id="MobiDB-lite"/>
    </source>
</evidence>
<dbReference type="Gene3D" id="1.10.238.10">
    <property type="entry name" value="EF-hand"/>
    <property type="match status" value="1"/>
</dbReference>
<organism evidence="18 19">
    <name type="scientific">Symbiodinium microadriaticum</name>
    <name type="common">Dinoflagellate</name>
    <name type="synonym">Zooxanthella microadriatica</name>
    <dbReference type="NCBI Taxonomy" id="2951"/>
    <lineage>
        <taxon>Eukaryota</taxon>
        <taxon>Sar</taxon>
        <taxon>Alveolata</taxon>
        <taxon>Dinophyceae</taxon>
        <taxon>Suessiales</taxon>
        <taxon>Symbiodiniaceae</taxon>
        <taxon>Symbiodinium</taxon>
    </lineage>
</organism>
<dbReference type="InterPro" id="IPR027417">
    <property type="entry name" value="P-loop_NTPase"/>
</dbReference>
<dbReference type="SMART" id="SM00054">
    <property type="entry name" value="EFh"/>
    <property type="match status" value="2"/>
</dbReference>
<dbReference type="PROSITE" id="PS50011">
    <property type="entry name" value="PROTEIN_KINASE_DOM"/>
    <property type="match status" value="1"/>
</dbReference>
<dbReference type="InterPro" id="IPR017441">
    <property type="entry name" value="Protein_kinase_ATP_BS"/>
</dbReference>
<evidence type="ECO:0000256" key="6">
    <source>
        <dbReference type="ARBA" id="ARBA00022737"/>
    </source>
</evidence>
<keyword evidence="19" id="KW-1185">Reference proteome</keyword>
<evidence type="ECO:0000256" key="7">
    <source>
        <dbReference type="ARBA" id="ARBA00022741"/>
    </source>
</evidence>
<comment type="catalytic activity">
    <reaction evidence="13">
        <text>L-seryl-[protein] + ATP = O-phospho-L-seryl-[protein] + ADP + H(+)</text>
        <dbReference type="Rhea" id="RHEA:17989"/>
        <dbReference type="Rhea" id="RHEA-COMP:9863"/>
        <dbReference type="Rhea" id="RHEA-COMP:11604"/>
        <dbReference type="ChEBI" id="CHEBI:15378"/>
        <dbReference type="ChEBI" id="CHEBI:29999"/>
        <dbReference type="ChEBI" id="CHEBI:30616"/>
        <dbReference type="ChEBI" id="CHEBI:83421"/>
        <dbReference type="ChEBI" id="CHEBI:456216"/>
        <dbReference type="EC" id="2.7.11.1"/>
    </reaction>
</comment>
<dbReference type="PANTHER" id="PTHR24349">
    <property type="entry name" value="SERINE/THREONINE-PROTEIN KINASE"/>
    <property type="match status" value="1"/>
</dbReference>
<dbReference type="InterPro" id="IPR018247">
    <property type="entry name" value="EF_Hand_1_Ca_BS"/>
</dbReference>
<evidence type="ECO:0000256" key="2">
    <source>
        <dbReference type="ARBA" id="ARBA00012513"/>
    </source>
</evidence>